<sequence length="210" mass="22986">MVCHQDVSLELAASLSEGVVQPVKVGEVIAFAEEAGVAVVPALHDVQGQTVKMGTATTWYTKSVSWADEAVATGVKLSLAPFLFLHTNPIRASTMTTRVNYRKMAFEVYEPLCAHCGFGIPAVLEVAHIDGQRANNEIGNLVILCPNCHKMLDLDLISNETIIQMRDRPKIVTWSKRMKDAGKKAALTRKRSATAKKAVATRRRNRGDQS</sequence>
<name>A0A011QJX9_9PROT</name>
<dbReference type="STRING" id="1454003.AW10_02565"/>
<reference evidence="3 4" key="1">
    <citation type="submission" date="2014-02" db="EMBL/GenBank/DDBJ databases">
        <title>Expanding our view of genomic diversity in Candidatus Accumulibacter clades.</title>
        <authorList>
            <person name="Skennerton C.T."/>
            <person name="Barr J.J."/>
            <person name="Slater F.R."/>
            <person name="Bond P.L."/>
            <person name="Tyson G.W."/>
        </authorList>
    </citation>
    <scope>NUCLEOTIDE SEQUENCE [LARGE SCALE GENOMIC DNA]</scope>
    <source>
        <strain evidence="4">BA-92</strain>
    </source>
</reference>
<dbReference type="CDD" id="cd00085">
    <property type="entry name" value="HNHc"/>
    <property type="match status" value="1"/>
</dbReference>
<gene>
    <name evidence="3" type="ORF">AW10_02565</name>
</gene>
<evidence type="ECO:0000313" key="4">
    <source>
        <dbReference type="Proteomes" id="UP000021816"/>
    </source>
</evidence>
<evidence type="ECO:0000259" key="2">
    <source>
        <dbReference type="SMART" id="SM00507"/>
    </source>
</evidence>
<dbReference type="InterPro" id="IPR003615">
    <property type="entry name" value="HNH_nuc"/>
</dbReference>
<dbReference type="PATRIC" id="fig|1454003.3.peg.2619"/>
<protein>
    <recommendedName>
        <fullName evidence="2">HNH nuclease domain-containing protein</fullName>
    </recommendedName>
</protein>
<dbReference type="AlphaFoldDB" id="A0A011QJX9"/>
<evidence type="ECO:0000256" key="1">
    <source>
        <dbReference type="SAM" id="MobiDB-lite"/>
    </source>
</evidence>
<evidence type="ECO:0000313" key="3">
    <source>
        <dbReference type="EMBL" id="EXI79169.1"/>
    </source>
</evidence>
<dbReference type="EMBL" id="JEMX01000060">
    <property type="protein sequence ID" value="EXI79169.1"/>
    <property type="molecule type" value="Genomic_DNA"/>
</dbReference>
<comment type="caution">
    <text evidence="3">The sequence shown here is derived from an EMBL/GenBank/DDBJ whole genome shotgun (WGS) entry which is preliminary data.</text>
</comment>
<accession>A0A011QJX9</accession>
<dbReference type="SMART" id="SM00507">
    <property type="entry name" value="HNHc"/>
    <property type="match status" value="1"/>
</dbReference>
<feature type="region of interest" description="Disordered" evidence="1">
    <location>
        <begin position="182"/>
        <end position="210"/>
    </location>
</feature>
<dbReference type="Proteomes" id="UP000021816">
    <property type="component" value="Unassembled WGS sequence"/>
</dbReference>
<feature type="compositionally biased region" description="Basic residues" evidence="1">
    <location>
        <begin position="186"/>
        <end position="210"/>
    </location>
</feature>
<proteinExistence type="predicted"/>
<organism evidence="3 4">
    <name type="scientific">Candidatus Accumulibacter appositus</name>
    <dbReference type="NCBI Taxonomy" id="1454003"/>
    <lineage>
        <taxon>Bacteria</taxon>
        <taxon>Pseudomonadati</taxon>
        <taxon>Pseudomonadota</taxon>
        <taxon>Betaproteobacteria</taxon>
        <taxon>Candidatus Accumulibacter</taxon>
    </lineage>
</organism>
<feature type="domain" description="HNH nuclease" evidence="2">
    <location>
        <begin position="100"/>
        <end position="150"/>
    </location>
</feature>